<proteinExistence type="predicted"/>
<keyword evidence="3" id="KW-1185">Reference proteome</keyword>
<accession>A0ABV6EVU9</accession>
<reference evidence="2 3" key="1">
    <citation type="submission" date="2024-09" db="EMBL/GenBank/DDBJ databases">
        <authorList>
            <person name="Sun Q."/>
            <person name="Mori K."/>
        </authorList>
    </citation>
    <scope>NUCLEOTIDE SEQUENCE [LARGE SCALE GENOMIC DNA]</scope>
    <source>
        <strain evidence="2 3">KCTC 23279</strain>
    </source>
</reference>
<dbReference type="RefSeq" id="WP_378390246.1">
    <property type="nucleotide sequence ID" value="NZ_JBHLWM010000008.1"/>
</dbReference>
<name>A0ABV6EVU9_9BRAD</name>
<dbReference type="EMBL" id="JBHLWM010000008">
    <property type="protein sequence ID" value="MFC0242351.1"/>
    <property type="molecule type" value="Genomic_DNA"/>
</dbReference>
<evidence type="ECO:0000313" key="3">
    <source>
        <dbReference type="Proteomes" id="UP001589775"/>
    </source>
</evidence>
<dbReference type="Proteomes" id="UP001589775">
    <property type="component" value="Unassembled WGS sequence"/>
</dbReference>
<comment type="caution">
    <text evidence="2">The sequence shown here is derived from an EMBL/GenBank/DDBJ whole genome shotgun (WGS) entry which is preliminary data.</text>
</comment>
<evidence type="ECO:0000313" key="2">
    <source>
        <dbReference type="EMBL" id="MFC0242351.1"/>
    </source>
</evidence>
<gene>
    <name evidence="2" type="ORF">ACFFJ6_17810</name>
</gene>
<evidence type="ECO:0000256" key="1">
    <source>
        <dbReference type="SAM" id="Coils"/>
    </source>
</evidence>
<sequence>MFKLFTRKKPDAMFRARAPERDHRSDALRIASISDSIEDALQASRTEHAGLERRLNDVLARAAMTLGNDADEYLDREPANTELQNVFSFEIANGERRLRDLETNIRHFEALKAALEASFPHHKNAIATNR</sequence>
<protein>
    <submittedName>
        <fullName evidence="2">Uncharacterized protein</fullName>
    </submittedName>
</protein>
<keyword evidence="1" id="KW-0175">Coiled coil</keyword>
<organism evidence="2 3">
    <name type="scientific">Rhodopseudomonas telluris</name>
    <dbReference type="NCBI Taxonomy" id="644215"/>
    <lineage>
        <taxon>Bacteria</taxon>
        <taxon>Pseudomonadati</taxon>
        <taxon>Pseudomonadota</taxon>
        <taxon>Alphaproteobacteria</taxon>
        <taxon>Hyphomicrobiales</taxon>
        <taxon>Nitrobacteraceae</taxon>
        <taxon>Rhodopseudomonas</taxon>
    </lineage>
</organism>
<feature type="coiled-coil region" evidence="1">
    <location>
        <begin position="91"/>
        <end position="118"/>
    </location>
</feature>